<sequence length="89" mass="10163">MSTQSLKLKKTYMLVPHSRRLSGGPVCGDNDLFLDWTRKHALGFRVVDPNILAAFFWQCFNSDNCAQTVSKKSHRMDAKISSLLFSELR</sequence>
<dbReference type="Proteomes" id="UP000887578">
    <property type="component" value="Unplaced"/>
</dbReference>
<protein>
    <submittedName>
        <fullName evidence="2">Uncharacterized protein</fullName>
    </submittedName>
</protein>
<accession>A0A914Q735</accession>
<evidence type="ECO:0000313" key="2">
    <source>
        <dbReference type="WBParaSite" id="PDA_v2.g26843.t1"/>
    </source>
</evidence>
<name>A0A914Q735_9BILA</name>
<proteinExistence type="predicted"/>
<organism evidence="1 2">
    <name type="scientific">Panagrolaimus davidi</name>
    <dbReference type="NCBI Taxonomy" id="227884"/>
    <lineage>
        <taxon>Eukaryota</taxon>
        <taxon>Metazoa</taxon>
        <taxon>Ecdysozoa</taxon>
        <taxon>Nematoda</taxon>
        <taxon>Chromadorea</taxon>
        <taxon>Rhabditida</taxon>
        <taxon>Tylenchina</taxon>
        <taxon>Panagrolaimomorpha</taxon>
        <taxon>Panagrolaimoidea</taxon>
        <taxon>Panagrolaimidae</taxon>
        <taxon>Panagrolaimus</taxon>
    </lineage>
</organism>
<dbReference type="WBParaSite" id="PDA_v2.g26843.t1">
    <property type="protein sequence ID" value="PDA_v2.g26843.t1"/>
    <property type="gene ID" value="PDA_v2.g26843"/>
</dbReference>
<evidence type="ECO:0000313" key="1">
    <source>
        <dbReference type="Proteomes" id="UP000887578"/>
    </source>
</evidence>
<keyword evidence="1" id="KW-1185">Reference proteome</keyword>
<reference evidence="2" key="1">
    <citation type="submission" date="2022-11" db="UniProtKB">
        <authorList>
            <consortium name="WormBaseParasite"/>
        </authorList>
    </citation>
    <scope>IDENTIFICATION</scope>
</reference>
<dbReference type="AlphaFoldDB" id="A0A914Q735"/>